<organism evidence="3 4">
    <name type="scientific">Chytriomyces confervae</name>
    <dbReference type="NCBI Taxonomy" id="246404"/>
    <lineage>
        <taxon>Eukaryota</taxon>
        <taxon>Fungi</taxon>
        <taxon>Fungi incertae sedis</taxon>
        <taxon>Chytridiomycota</taxon>
        <taxon>Chytridiomycota incertae sedis</taxon>
        <taxon>Chytridiomycetes</taxon>
        <taxon>Chytridiales</taxon>
        <taxon>Chytriomycetaceae</taxon>
        <taxon>Chytriomyces</taxon>
    </lineage>
</organism>
<evidence type="ECO:0000313" key="4">
    <source>
        <dbReference type="Proteomes" id="UP000320333"/>
    </source>
</evidence>
<gene>
    <name evidence="3" type="ORF">CcCBS67573_g07557</name>
</gene>
<keyword evidence="2" id="KW-0812">Transmembrane</keyword>
<evidence type="ECO:0000313" key="3">
    <source>
        <dbReference type="EMBL" id="TPX67286.1"/>
    </source>
</evidence>
<dbReference type="OrthoDB" id="2141021at2759"/>
<keyword evidence="2" id="KW-1133">Transmembrane helix</keyword>
<proteinExistence type="predicted"/>
<dbReference type="AlphaFoldDB" id="A0A507EVN9"/>
<sequence length="130" mass="14343">MTDKLKLPKGRRAREKALQSAASNEPSSPPQSSSTVSDSPEKERRDPFERATTALTIFASAILYLYAIGWWFNKPILGVLIEDPINTLKHILLAPVLPLLKLAGVEHWVAGVVTPARVVEKVVQAIKDDF</sequence>
<keyword evidence="2" id="KW-0472">Membrane</keyword>
<dbReference type="EMBL" id="QEAP01000405">
    <property type="protein sequence ID" value="TPX67286.1"/>
    <property type="molecule type" value="Genomic_DNA"/>
</dbReference>
<name>A0A507EVN9_9FUNG</name>
<protein>
    <submittedName>
        <fullName evidence="3">Uncharacterized protein</fullName>
    </submittedName>
</protein>
<evidence type="ECO:0000256" key="1">
    <source>
        <dbReference type="SAM" id="MobiDB-lite"/>
    </source>
</evidence>
<keyword evidence="4" id="KW-1185">Reference proteome</keyword>
<comment type="caution">
    <text evidence="3">The sequence shown here is derived from an EMBL/GenBank/DDBJ whole genome shotgun (WGS) entry which is preliminary data.</text>
</comment>
<feature type="region of interest" description="Disordered" evidence="1">
    <location>
        <begin position="1"/>
        <end position="47"/>
    </location>
</feature>
<dbReference type="Proteomes" id="UP000320333">
    <property type="component" value="Unassembled WGS sequence"/>
</dbReference>
<feature type="transmembrane region" description="Helical" evidence="2">
    <location>
        <begin position="51"/>
        <end position="72"/>
    </location>
</feature>
<feature type="compositionally biased region" description="Low complexity" evidence="1">
    <location>
        <begin position="20"/>
        <end position="38"/>
    </location>
</feature>
<reference evidence="3 4" key="1">
    <citation type="journal article" date="2019" name="Sci. Rep.">
        <title>Comparative genomics of chytrid fungi reveal insights into the obligate biotrophic and pathogenic lifestyle of Synchytrium endobioticum.</title>
        <authorList>
            <person name="van de Vossenberg B.T.L.H."/>
            <person name="Warris S."/>
            <person name="Nguyen H.D.T."/>
            <person name="van Gent-Pelzer M.P.E."/>
            <person name="Joly D.L."/>
            <person name="van de Geest H.C."/>
            <person name="Bonants P.J.M."/>
            <person name="Smith D.S."/>
            <person name="Levesque C.A."/>
            <person name="van der Lee T.A.J."/>
        </authorList>
    </citation>
    <scope>NUCLEOTIDE SEQUENCE [LARGE SCALE GENOMIC DNA]</scope>
    <source>
        <strain evidence="3 4">CBS 675.73</strain>
    </source>
</reference>
<accession>A0A507EVN9</accession>
<evidence type="ECO:0000256" key="2">
    <source>
        <dbReference type="SAM" id="Phobius"/>
    </source>
</evidence>